<dbReference type="Gene3D" id="3.80.10.10">
    <property type="entry name" value="Ribonuclease Inhibitor"/>
    <property type="match status" value="2"/>
</dbReference>
<dbReference type="EMBL" id="DS549110">
    <property type="protein sequence ID" value="EDR26608.1"/>
    <property type="molecule type" value="Genomic_DNA"/>
</dbReference>
<dbReference type="SUPFAM" id="SSF52058">
    <property type="entry name" value="L domain-like"/>
    <property type="match status" value="1"/>
</dbReference>
<evidence type="ECO:0008006" key="3">
    <source>
        <dbReference type="Google" id="ProtNLM"/>
    </source>
</evidence>
<gene>
    <name evidence="1" type="ORF">EDI_212630</name>
</gene>
<keyword evidence="2" id="KW-1185">Reference proteome</keyword>
<dbReference type="eggNOG" id="ENOG502QZY2">
    <property type="taxonomic scope" value="Eukaryota"/>
</dbReference>
<accession>B0EFT8</accession>
<evidence type="ECO:0000313" key="1">
    <source>
        <dbReference type="EMBL" id="EDR26608.1"/>
    </source>
</evidence>
<evidence type="ECO:0000313" key="2">
    <source>
        <dbReference type="Proteomes" id="UP000008076"/>
    </source>
</evidence>
<protein>
    <recommendedName>
        <fullName evidence="3">Leucine rich repeat containing protein BspA family protein</fullName>
    </recommendedName>
</protein>
<dbReference type="InterPro" id="IPR032675">
    <property type="entry name" value="LRR_dom_sf"/>
</dbReference>
<organism evidence="2">
    <name type="scientific">Entamoeba dispar (strain ATCC PRA-260 / SAW760)</name>
    <dbReference type="NCBI Taxonomy" id="370354"/>
    <lineage>
        <taxon>Eukaryota</taxon>
        <taxon>Amoebozoa</taxon>
        <taxon>Evosea</taxon>
        <taxon>Archamoebae</taxon>
        <taxon>Mastigamoebida</taxon>
        <taxon>Entamoebidae</taxon>
        <taxon>Entamoeba</taxon>
    </lineage>
</organism>
<dbReference type="VEuPathDB" id="AmoebaDB:EDI_212630"/>
<dbReference type="Pfam" id="PF13306">
    <property type="entry name" value="LRR_5"/>
    <property type="match status" value="1"/>
</dbReference>
<dbReference type="PANTHER" id="PTHR45661:SF3">
    <property type="entry name" value="IG-LIKE DOMAIN-CONTAINING PROTEIN"/>
    <property type="match status" value="1"/>
</dbReference>
<dbReference type="AlphaFoldDB" id="B0EFT8"/>
<dbReference type="OrthoDB" id="10264456at2759"/>
<dbReference type="InterPro" id="IPR026906">
    <property type="entry name" value="LRR_5"/>
</dbReference>
<reference evidence="2" key="1">
    <citation type="submission" date="2007-12" db="EMBL/GenBank/DDBJ databases">
        <title>Annotation of Entamoeba dispar SAW760.</title>
        <authorList>
            <person name="Lorenzi H."/>
            <person name="Inman J."/>
            <person name="Schobel S."/>
            <person name="Amedeo P."/>
            <person name="Caler E."/>
        </authorList>
    </citation>
    <scope>NUCLEOTIDE SEQUENCE [LARGE SCALE GENOMIC DNA]</scope>
    <source>
        <strain evidence="2">ATCC PRA-260 / SAW760</strain>
    </source>
</reference>
<dbReference type="KEGG" id="edi:EDI_212630"/>
<name>B0EFT8_ENTDS</name>
<dbReference type="GeneID" id="5882146"/>
<dbReference type="Proteomes" id="UP000008076">
    <property type="component" value="Unassembled WGS sequence"/>
</dbReference>
<proteinExistence type="predicted"/>
<dbReference type="RefSeq" id="XP_001737125.1">
    <property type="nucleotide sequence ID" value="XM_001737073.1"/>
</dbReference>
<sequence length="677" mass="77958">MDVYLYDGNEYERIDRMKYIKEEEKKINEEIISNDKKNVKIRKENIKGVEMMIKPESKLTMIFNNIKKEVEKKGENERTIIFIPNGTSQGNERRIENSTKLGRLNNVQIIRKYHIIERILSEEYNIETPIIIIENTEITYGNIKKEKDKIKISIINTIRTNNRIEENKEINRIITEEKEEKGIIINNKIKQENKINTKRWRYKEINEETYIKTIIKMIEKEEDSEYSSEREMIINIKRIIYNNKINKGIIGKRRLGYNEIMITSMYFNNIKDFINLEIGIKRFQGNMERFHFNPISLNKYSRKLFPNIETFHIYNEEDEEFDDGRITKEIIWYDISYSKYLKKKEAGNICKNIEYTYQDREEYGNTIPPEVKSLGNECFSKCSITSIDIPSTINKIGDECFYECDSLTSINIPSTITTFGSHCFYGCNSLTSINIPSIISSIGDRCFVHSISLTSINIPSTITSIEDSCFYGCSSLKSINIPKTIRSVGNDCFSGCSSLTSINIPSTITSVGYRCLYECSSLTSINIPSSVSALEHGHFYGCSSLTSINIPSSISEIGNYCFYECISLTSINIPSSVSKIGDDCFYGCDSLTSINIPSTITSIGYRWFYGCKSLKSINIPSSIIKIGNECFYECSSLTSINIPSSIISFGRSCFYGCGCVEELKQNKRIPRYCFNEY</sequence>
<dbReference type="InterPro" id="IPR053139">
    <property type="entry name" value="Surface_bspA-like"/>
</dbReference>
<dbReference type="PANTHER" id="PTHR45661">
    <property type="entry name" value="SURFACE ANTIGEN"/>
    <property type="match status" value="1"/>
</dbReference>